<accession>A0AAV5MKS1</accession>
<name>A0AAV5MKS1_9ROSI</name>
<evidence type="ECO:0000313" key="2">
    <source>
        <dbReference type="Proteomes" id="UP001054252"/>
    </source>
</evidence>
<proteinExistence type="predicted"/>
<gene>
    <name evidence="1" type="ORF">SLEP1_g57289</name>
</gene>
<protein>
    <submittedName>
        <fullName evidence="1">Uncharacterized protein</fullName>
    </submittedName>
</protein>
<dbReference type="EMBL" id="BPVZ01000379">
    <property type="protein sequence ID" value="GKV50586.1"/>
    <property type="molecule type" value="Genomic_DNA"/>
</dbReference>
<comment type="caution">
    <text evidence="1">The sequence shown here is derived from an EMBL/GenBank/DDBJ whole genome shotgun (WGS) entry which is preliminary data.</text>
</comment>
<dbReference type="AlphaFoldDB" id="A0AAV5MKS1"/>
<reference evidence="1 2" key="1">
    <citation type="journal article" date="2021" name="Commun. Biol.">
        <title>The genome of Shorea leprosula (Dipterocarpaceae) highlights the ecological relevance of drought in aseasonal tropical rainforests.</title>
        <authorList>
            <person name="Ng K.K.S."/>
            <person name="Kobayashi M.J."/>
            <person name="Fawcett J.A."/>
            <person name="Hatakeyama M."/>
            <person name="Paape T."/>
            <person name="Ng C.H."/>
            <person name="Ang C.C."/>
            <person name="Tnah L.H."/>
            <person name="Lee C.T."/>
            <person name="Nishiyama T."/>
            <person name="Sese J."/>
            <person name="O'Brien M.J."/>
            <person name="Copetti D."/>
            <person name="Mohd Noor M.I."/>
            <person name="Ong R.C."/>
            <person name="Putra M."/>
            <person name="Sireger I.Z."/>
            <person name="Indrioko S."/>
            <person name="Kosugi Y."/>
            <person name="Izuno A."/>
            <person name="Isagi Y."/>
            <person name="Lee S.L."/>
            <person name="Shimizu K.K."/>
        </authorList>
    </citation>
    <scope>NUCLEOTIDE SEQUENCE [LARGE SCALE GENOMIC DNA]</scope>
    <source>
        <strain evidence="1">214</strain>
    </source>
</reference>
<dbReference type="Proteomes" id="UP001054252">
    <property type="component" value="Unassembled WGS sequence"/>
</dbReference>
<keyword evidence="2" id="KW-1185">Reference proteome</keyword>
<evidence type="ECO:0000313" key="1">
    <source>
        <dbReference type="EMBL" id="GKV50586.1"/>
    </source>
</evidence>
<sequence length="98" mass="11068">MIYQIINLLATSKPDPLPSFSFDFNFNQSVGSYFSKNGRCACFRYLGAASNHRQDRRLNWSLVLTKKSTSSRAILSPSRLCFLMLRKGRSRIEASGIG</sequence>
<organism evidence="1 2">
    <name type="scientific">Rubroshorea leprosula</name>
    <dbReference type="NCBI Taxonomy" id="152421"/>
    <lineage>
        <taxon>Eukaryota</taxon>
        <taxon>Viridiplantae</taxon>
        <taxon>Streptophyta</taxon>
        <taxon>Embryophyta</taxon>
        <taxon>Tracheophyta</taxon>
        <taxon>Spermatophyta</taxon>
        <taxon>Magnoliopsida</taxon>
        <taxon>eudicotyledons</taxon>
        <taxon>Gunneridae</taxon>
        <taxon>Pentapetalae</taxon>
        <taxon>rosids</taxon>
        <taxon>malvids</taxon>
        <taxon>Malvales</taxon>
        <taxon>Dipterocarpaceae</taxon>
        <taxon>Rubroshorea</taxon>
    </lineage>
</organism>